<evidence type="ECO:0000259" key="8">
    <source>
        <dbReference type="Pfam" id="PF05848"/>
    </source>
</evidence>
<dbReference type="InterPro" id="IPR041908">
    <property type="entry name" value="CtsR_C_sf"/>
</dbReference>
<feature type="domain" description="CtsR C-terminal dimerization" evidence="9">
    <location>
        <begin position="76"/>
        <end position="146"/>
    </location>
</feature>
<dbReference type="Proteomes" id="UP001210339">
    <property type="component" value="Chromosome"/>
</dbReference>
<keyword evidence="4 7" id="KW-0805">Transcription regulation</keyword>
<protein>
    <recommendedName>
        <fullName evidence="2 7">Transcriptional regulator CtsR</fullName>
    </recommendedName>
</protein>
<keyword evidence="11" id="KW-1185">Reference proteome</keyword>
<evidence type="ECO:0000256" key="7">
    <source>
        <dbReference type="PIRNR" id="PIRNR010607"/>
    </source>
</evidence>
<evidence type="ECO:0000256" key="5">
    <source>
        <dbReference type="ARBA" id="ARBA00023125"/>
    </source>
</evidence>
<reference evidence="10 11" key="1">
    <citation type="submission" date="2023-01" db="EMBL/GenBank/DDBJ databases">
        <authorList>
            <person name="Lee S.H."/>
            <person name="Jung H.S."/>
            <person name="Yun J.U."/>
        </authorList>
    </citation>
    <scope>NUCLEOTIDE SEQUENCE [LARGE SCALE GENOMIC DNA]</scope>
    <source>
        <strain evidence="10 11">CBA3646</strain>
    </source>
</reference>
<evidence type="ECO:0000256" key="1">
    <source>
        <dbReference type="ARBA" id="ARBA00010189"/>
    </source>
</evidence>
<accession>A0ABY7QRR2</accession>
<keyword evidence="3 7" id="KW-0678">Repressor</keyword>
<dbReference type="EMBL" id="CP115667">
    <property type="protein sequence ID" value="WBW49475.1"/>
    <property type="molecule type" value="Genomic_DNA"/>
</dbReference>
<name>A0ABY7QRR2_9FIRM</name>
<dbReference type="RefSeq" id="WP_271191005.1">
    <property type="nucleotide sequence ID" value="NZ_CP115667.1"/>
</dbReference>
<gene>
    <name evidence="10" type="ORF">O6R05_05560</name>
</gene>
<feature type="domain" description="CtsR N-terminal HTH" evidence="8">
    <location>
        <begin position="3"/>
        <end position="72"/>
    </location>
</feature>
<dbReference type="PIRSF" id="PIRSF010607">
    <property type="entry name" value="Txn_repr_CtsR"/>
    <property type="match status" value="1"/>
</dbReference>
<comment type="similarity">
    <text evidence="1 7">Belongs to the CtsR family.</text>
</comment>
<evidence type="ECO:0000313" key="10">
    <source>
        <dbReference type="EMBL" id="WBW49475.1"/>
    </source>
</evidence>
<organism evidence="10 11">
    <name type="scientific">Peptoniphilus equinus</name>
    <dbReference type="NCBI Taxonomy" id="3016343"/>
    <lineage>
        <taxon>Bacteria</taxon>
        <taxon>Bacillati</taxon>
        <taxon>Bacillota</taxon>
        <taxon>Tissierellia</taxon>
        <taxon>Tissierellales</taxon>
        <taxon>Peptoniphilaceae</taxon>
        <taxon>Peptoniphilus</taxon>
    </lineage>
</organism>
<dbReference type="Gene3D" id="3.30.56.130">
    <property type="entry name" value="Transcriptional regulator CtsR, winged HTH domain"/>
    <property type="match status" value="1"/>
</dbReference>
<evidence type="ECO:0000256" key="3">
    <source>
        <dbReference type="ARBA" id="ARBA00022491"/>
    </source>
</evidence>
<evidence type="ECO:0000256" key="6">
    <source>
        <dbReference type="ARBA" id="ARBA00023163"/>
    </source>
</evidence>
<evidence type="ECO:0000259" key="9">
    <source>
        <dbReference type="Pfam" id="PF17727"/>
    </source>
</evidence>
<keyword evidence="6 7" id="KW-0804">Transcription</keyword>
<evidence type="ECO:0000256" key="4">
    <source>
        <dbReference type="ARBA" id="ARBA00023015"/>
    </source>
</evidence>
<keyword evidence="5 7" id="KW-0238">DNA-binding</keyword>
<evidence type="ECO:0000256" key="2">
    <source>
        <dbReference type="ARBA" id="ARBA00014129"/>
    </source>
</evidence>
<dbReference type="Gene3D" id="1.10.1200.150">
    <property type="entry name" value="Transcriptional regulator CtsR, C-terminal domain"/>
    <property type="match status" value="1"/>
</dbReference>
<dbReference type="InterPro" id="IPR041473">
    <property type="entry name" value="CtsR_C"/>
</dbReference>
<dbReference type="Pfam" id="PF17727">
    <property type="entry name" value="CtsR_C"/>
    <property type="match status" value="1"/>
</dbReference>
<dbReference type="InterPro" id="IPR041902">
    <property type="entry name" value="CtsR_N_sf"/>
</dbReference>
<dbReference type="Pfam" id="PF05848">
    <property type="entry name" value="CtsR"/>
    <property type="match status" value="1"/>
</dbReference>
<proteinExistence type="inferred from homology"/>
<evidence type="ECO:0000313" key="11">
    <source>
        <dbReference type="Proteomes" id="UP001210339"/>
    </source>
</evidence>
<dbReference type="InterPro" id="IPR040465">
    <property type="entry name" value="CtsR_N"/>
</dbReference>
<sequence>MAKLSNSIAEFLNTLLEDGDGTLEIQRALIADRFNCAPSQINYVLTTRFTPYKGYYVESRRGGGGYIRIVRVAMADDEAVLDAYIDEIGAEITKDKADDVLRELYKRELITKRDLEIIRVSISDRALTQAGDERNKVRADILKNVMLVIFT</sequence>
<dbReference type="InterPro" id="IPR008463">
    <property type="entry name" value="CtsR"/>
</dbReference>